<comment type="function">
    <text evidence="5">May play the central regulatory role in sporulation. It may be an element of the effector pathway responsible for the activation of sporulation genes in response to nutritional stress. Spo0A may act in concert with spo0H (a sigma factor) to control the expression of some genes that are critical to the sporulation process.</text>
</comment>
<keyword evidence="6" id="KW-0597">Phosphoprotein</keyword>
<protein>
    <recommendedName>
        <fullName evidence="1">Stage 0 sporulation protein A homolog</fullName>
    </recommendedName>
</protein>
<evidence type="ECO:0000259" key="9">
    <source>
        <dbReference type="PROSITE" id="PS50110"/>
    </source>
</evidence>
<keyword evidence="4" id="KW-0804">Transcription</keyword>
<sequence length="519" mass="59129">MKLLIVEDEQATREGMLQLVDWKSLGILEVQSAENGEQGIQISRRFRPDIVMTDVRMPRMGGIEMAVKLRSFLPACRIIFVSAYSDKAYYKAAIRLKAVSYLEKPISIPELEQVVSEAVAESRELRRREQTELRQMQQDLQQVAASLTLPGNRAECERTLGECGWKETLKTHRCITTLLVKLRAEQEADGLIWRTLAEAVEQMVEPLNLRFLCVPKHADCLVLHLFSPAPLHRSTLQLLCNCIGECLAGLYPYHISVGLPAEGIAKAYESYHSAVIVQQQAFYEPFGAVLFAQGEREAEFAPYDDQQIRRAFAASVQQLDQEAALREVQGWYEQLKTVRYPIVSKVKATYYELIAQVFQAADSRHLPLREGEEQPEQAWISVVAPYNLDELHNYLTHRLTQFFSACEDSRSAPSRILMIKDYISKHYADSLLSVKTIGDAVSMSASHLCVVFKRETGVTVNQYLTDLRIERAKQYLQETTLSAAEIGARVGYKDNSYFGRIFRKTVGKTPNEYREEWNQ</sequence>
<proteinExistence type="predicted"/>
<dbReference type="STRING" id="537013.CLOSTMETH_02995"/>
<dbReference type="SUPFAM" id="SSF46689">
    <property type="entry name" value="Homeodomain-like"/>
    <property type="match status" value="2"/>
</dbReference>
<dbReference type="AlphaFoldDB" id="C0EGK3"/>
<keyword evidence="2" id="KW-0805">Transcription regulation</keyword>
<dbReference type="GO" id="GO:0003700">
    <property type="term" value="F:DNA-binding transcription factor activity"/>
    <property type="evidence" value="ECO:0007669"/>
    <property type="project" value="InterPro"/>
</dbReference>
<dbReference type="InterPro" id="IPR009057">
    <property type="entry name" value="Homeodomain-like_sf"/>
</dbReference>
<dbReference type="PANTHER" id="PTHR43280:SF28">
    <property type="entry name" value="HTH-TYPE TRANSCRIPTIONAL ACTIVATOR RHAS"/>
    <property type="match status" value="1"/>
</dbReference>
<dbReference type="PROSITE" id="PS50110">
    <property type="entry name" value="RESPONSE_REGULATORY"/>
    <property type="match status" value="1"/>
</dbReference>
<evidence type="ECO:0000313" key="10">
    <source>
        <dbReference type="EMBL" id="EEG29405.1"/>
    </source>
</evidence>
<evidence type="ECO:0000256" key="4">
    <source>
        <dbReference type="ARBA" id="ARBA00023163"/>
    </source>
</evidence>
<reference evidence="10 11" key="1">
    <citation type="submission" date="2009-01" db="EMBL/GenBank/DDBJ databases">
        <authorList>
            <person name="Fulton L."/>
            <person name="Clifton S."/>
            <person name="Fulton B."/>
            <person name="Xu J."/>
            <person name="Minx P."/>
            <person name="Pepin K.H."/>
            <person name="Johnson M."/>
            <person name="Bhonagiri V."/>
            <person name="Nash W.E."/>
            <person name="Mardis E.R."/>
            <person name="Wilson R.K."/>
        </authorList>
    </citation>
    <scope>NUCLEOTIDE SEQUENCE [LARGE SCALE GENOMIC DNA]</scope>
    <source>
        <strain evidence="10 11">DSM 5476</strain>
    </source>
</reference>
<accession>C0EGK3</accession>
<dbReference type="HOGENOM" id="CLU_000445_5_0_9"/>
<evidence type="ECO:0000256" key="6">
    <source>
        <dbReference type="PROSITE-ProRule" id="PRU00169"/>
    </source>
</evidence>
<dbReference type="Pfam" id="PF00072">
    <property type="entry name" value="Response_reg"/>
    <property type="match status" value="1"/>
</dbReference>
<feature type="domain" description="Response regulatory" evidence="9">
    <location>
        <begin position="2"/>
        <end position="119"/>
    </location>
</feature>
<keyword evidence="11" id="KW-1185">Reference proteome</keyword>
<dbReference type="GO" id="GO:0000160">
    <property type="term" value="P:phosphorelay signal transduction system"/>
    <property type="evidence" value="ECO:0007669"/>
    <property type="project" value="InterPro"/>
</dbReference>
<evidence type="ECO:0000313" key="11">
    <source>
        <dbReference type="Proteomes" id="UP000003340"/>
    </source>
</evidence>
<dbReference type="Pfam" id="PF12833">
    <property type="entry name" value="HTH_18"/>
    <property type="match status" value="1"/>
</dbReference>
<evidence type="ECO:0000256" key="5">
    <source>
        <dbReference type="ARBA" id="ARBA00024867"/>
    </source>
</evidence>
<dbReference type="EMBL" id="ACEC01000103">
    <property type="protein sequence ID" value="EEG29405.1"/>
    <property type="molecule type" value="Genomic_DNA"/>
</dbReference>
<dbReference type="SMART" id="SM00448">
    <property type="entry name" value="REC"/>
    <property type="match status" value="1"/>
</dbReference>
<dbReference type="InterPro" id="IPR011006">
    <property type="entry name" value="CheY-like_superfamily"/>
</dbReference>
<gene>
    <name evidence="10" type="ORF">CLOSTMETH_02995</name>
</gene>
<feature type="coiled-coil region" evidence="7">
    <location>
        <begin position="108"/>
        <end position="146"/>
    </location>
</feature>
<keyword evidence="3" id="KW-0238">DNA-binding</keyword>
<dbReference type="PROSITE" id="PS01124">
    <property type="entry name" value="HTH_ARAC_FAMILY_2"/>
    <property type="match status" value="1"/>
</dbReference>
<organism evidence="10 11">
    <name type="scientific">[Clostridium] methylpentosum DSM 5476</name>
    <dbReference type="NCBI Taxonomy" id="537013"/>
    <lineage>
        <taxon>Bacteria</taxon>
        <taxon>Bacillati</taxon>
        <taxon>Bacillota</taxon>
        <taxon>Clostridia</taxon>
        <taxon>Eubacteriales</taxon>
        <taxon>Oscillospiraceae</taxon>
        <taxon>Oscillospiraceae incertae sedis</taxon>
    </lineage>
</organism>
<dbReference type="SUPFAM" id="SSF52172">
    <property type="entry name" value="CheY-like"/>
    <property type="match status" value="1"/>
</dbReference>
<dbReference type="PRINTS" id="PR00032">
    <property type="entry name" value="HTHARAC"/>
</dbReference>
<keyword evidence="7" id="KW-0175">Coiled coil</keyword>
<evidence type="ECO:0000256" key="3">
    <source>
        <dbReference type="ARBA" id="ARBA00023125"/>
    </source>
</evidence>
<evidence type="ECO:0000259" key="8">
    <source>
        <dbReference type="PROSITE" id="PS01124"/>
    </source>
</evidence>
<evidence type="ECO:0000256" key="2">
    <source>
        <dbReference type="ARBA" id="ARBA00023015"/>
    </source>
</evidence>
<dbReference type="Gene3D" id="1.10.10.60">
    <property type="entry name" value="Homeodomain-like"/>
    <property type="match status" value="2"/>
</dbReference>
<evidence type="ECO:0000256" key="1">
    <source>
        <dbReference type="ARBA" id="ARBA00018672"/>
    </source>
</evidence>
<dbReference type="SMART" id="SM00342">
    <property type="entry name" value="HTH_ARAC"/>
    <property type="match status" value="1"/>
</dbReference>
<name>C0EGK3_9FIRM</name>
<comment type="caution">
    <text evidence="10">The sequence shown here is derived from an EMBL/GenBank/DDBJ whole genome shotgun (WGS) entry which is preliminary data.</text>
</comment>
<dbReference type="Proteomes" id="UP000003340">
    <property type="component" value="Unassembled WGS sequence"/>
</dbReference>
<dbReference type="GO" id="GO:0043565">
    <property type="term" value="F:sequence-specific DNA binding"/>
    <property type="evidence" value="ECO:0007669"/>
    <property type="project" value="InterPro"/>
</dbReference>
<dbReference type="Gene3D" id="3.40.50.2300">
    <property type="match status" value="1"/>
</dbReference>
<dbReference type="InterPro" id="IPR018060">
    <property type="entry name" value="HTH_AraC"/>
</dbReference>
<dbReference type="eggNOG" id="COG2207">
    <property type="taxonomic scope" value="Bacteria"/>
</dbReference>
<feature type="domain" description="HTH araC/xylS-type" evidence="8">
    <location>
        <begin position="417"/>
        <end position="516"/>
    </location>
</feature>
<reference evidence="10 11" key="2">
    <citation type="submission" date="2009-02" db="EMBL/GenBank/DDBJ databases">
        <title>Draft genome sequence of Clostridium methylpentosum (DSM 5476).</title>
        <authorList>
            <person name="Sudarsanam P."/>
            <person name="Ley R."/>
            <person name="Guruge J."/>
            <person name="Turnbaugh P.J."/>
            <person name="Mahowald M."/>
            <person name="Liep D."/>
            <person name="Gordon J."/>
        </authorList>
    </citation>
    <scope>NUCLEOTIDE SEQUENCE [LARGE SCALE GENOMIC DNA]</scope>
    <source>
        <strain evidence="10 11">DSM 5476</strain>
    </source>
</reference>
<dbReference type="InterPro" id="IPR001789">
    <property type="entry name" value="Sig_transdc_resp-reg_receiver"/>
</dbReference>
<evidence type="ECO:0000256" key="7">
    <source>
        <dbReference type="SAM" id="Coils"/>
    </source>
</evidence>
<dbReference type="InterPro" id="IPR020449">
    <property type="entry name" value="Tscrpt_reg_AraC-type_HTH"/>
</dbReference>
<dbReference type="eggNOG" id="COG4753">
    <property type="taxonomic scope" value="Bacteria"/>
</dbReference>
<dbReference type="PANTHER" id="PTHR43280">
    <property type="entry name" value="ARAC-FAMILY TRANSCRIPTIONAL REGULATOR"/>
    <property type="match status" value="1"/>
</dbReference>
<dbReference type="CDD" id="cd17536">
    <property type="entry name" value="REC_YesN-like"/>
    <property type="match status" value="1"/>
</dbReference>
<feature type="modified residue" description="4-aspartylphosphate" evidence="6">
    <location>
        <position position="54"/>
    </location>
</feature>